<name>A0ACD5H2J6_9CYAN</name>
<protein>
    <submittedName>
        <fullName evidence="1">CHAT domain-containing protein</fullName>
    </submittedName>
</protein>
<dbReference type="EMBL" id="CP182909">
    <property type="protein sequence ID" value="XPM67252.1"/>
    <property type="molecule type" value="Genomic_DNA"/>
</dbReference>
<dbReference type="Proteomes" id="UP000095472">
    <property type="component" value="Chromosome"/>
</dbReference>
<sequence length="252" mass="27785">MHSGEQFLVQEYSVGLMPSLSLVDTRYVDIKQTQVLAMGSSEFTDQSPLPAVPTEVRTIVQEWSGDSFLNQAFTLSNLKAARSRRPYGIVHLATHGEFRAGAPSNSYIQLWDERLQLDQMRQLGWANPPVHLVVLSACRTALGDEQAELGFGGFAVQSGAKSALASLWYVSDEGTLGLMSDFYTQLKTLPIKAEALRRTQVAMLEGQVRVEDNQLQIPGLGTVPLPSTLLSGQENLSHPYFWSAFTLIGNPW</sequence>
<reference evidence="1 2" key="1">
    <citation type="journal article" date="2016" name="Genome Announc.">
        <title>Draft Genome Sequence of the Thermotolerant Cyanobacterium Desertifilum sp. IPPAS B-1220.</title>
        <authorList>
            <person name="Mironov K.S."/>
            <person name="Sinetova M.A."/>
            <person name="Bolatkhan K."/>
            <person name="Zayadan B.K."/>
            <person name="Ustinova V.V."/>
            <person name="Kupriyanova E.V."/>
            <person name="Skrypnik A.N."/>
            <person name="Gogoleva N.E."/>
            <person name="Gogolev Y.V."/>
            <person name="Los D.A."/>
        </authorList>
    </citation>
    <scope>NUCLEOTIDE SEQUENCE [LARGE SCALE GENOMIC DNA]</scope>
    <source>
        <strain evidence="1 2">IPPAS B-1220</strain>
    </source>
</reference>
<organism evidence="1 2">
    <name type="scientific">Desertifilum tharense IPPAS B-1220</name>
    <dbReference type="NCBI Taxonomy" id="1781255"/>
    <lineage>
        <taxon>Bacteria</taxon>
        <taxon>Bacillati</taxon>
        <taxon>Cyanobacteriota</taxon>
        <taxon>Cyanophyceae</taxon>
        <taxon>Desertifilales</taxon>
        <taxon>Desertifilaceae</taxon>
        <taxon>Desertifilum</taxon>
    </lineage>
</organism>
<accession>A0ACD5H2J6</accession>
<gene>
    <name evidence="1" type="ORF">BH720_023715</name>
</gene>
<evidence type="ECO:0000313" key="2">
    <source>
        <dbReference type="Proteomes" id="UP000095472"/>
    </source>
</evidence>
<evidence type="ECO:0000313" key="1">
    <source>
        <dbReference type="EMBL" id="XPM67252.1"/>
    </source>
</evidence>
<proteinExistence type="predicted"/>
<keyword evidence="2" id="KW-1185">Reference proteome</keyword>